<dbReference type="EMBL" id="JBJQND010000013">
    <property type="protein sequence ID" value="KAL3856856.1"/>
    <property type="molecule type" value="Genomic_DNA"/>
</dbReference>
<reference evidence="2 3" key="1">
    <citation type="submission" date="2024-11" db="EMBL/GenBank/DDBJ databases">
        <title>Chromosome-level genome assembly of the freshwater bivalve Anodonta woodiana.</title>
        <authorList>
            <person name="Chen X."/>
        </authorList>
    </citation>
    <scope>NUCLEOTIDE SEQUENCE [LARGE SCALE GENOMIC DNA]</scope>
    <source>
        <strain evidence="2">MN2024</strain>
        <tissue evidence="2">Gills</tissue>
    </source>
</reference>
<feature type="compositionally biased region" description="Basic and acidic residues" evidence="1">
    <location>
        <begin position="112"/>
        <end position="121"/>
    </location>
</feature>
<evidence type="ECO:0000313" key="2">
    <source>
        <dbReference type="EMBL" id="KAL3856856.1"/>
    </source>
</evidence>
<dbReference type="Proteomes" id="UP001634394">
    <property type="component" value="Unassembled WGS sequence"/>
</dbReference>
<accession>A0ABD3V6P5</accession>
<evidence type="ECO:0000313" key="3">
    <source>
        <dbReference type="Proteomes" id="UP001634394"/>
    </source>
</evidence>
<proteinExistence type="predicted"/>
<protein>
    <submittedName>
        <fullName evidence="2">Uncharacterized protein</fullName>
    </submittedName>
</protein>
<dbReference type="AlphaFoldDB" id="A0ABD3V6P5"/>
<feature type="compositionally biased region" description="Polar residues" evidence="1">
    <location>
        <begin position="98"/>
        <end position="109"/>
    </location>
</feature>
<organism evidence="2 3">
    <name type="scientific">Sinanodonta woodiana</name>
    <name type="common">Chinese pond mussel</name>
    <name type="synonym">Anodonta woodiana</name>
    <dbReference type="NCBI Taxonomy" id="1069815"/>
    <lineage>
        <taxon>Eukaryota</taxon>
        <taxon>Metazoa</taxon>
        <taxon>Spiralia</taxon>
        <taxon>Lophotrochozoa</taxon>
        <taxon>Mollusca</taxon>
        <taxon>Bivalvia</taxon>
        <taxon>Autobranchia</taxon>
        <taxon>Heteroconchia</taxon>
        <taxon>Palaeoheterodonta</taxon>
        <taxon>Unionida</taxon>
        <taxon>Unionoidea</taxon>
        <taxon>Unionidae</taxon>
        <taxon>Unioninae</taxon>
        <taxon>Sinanodonta</taxon>
    </lineage>
</organism>
<evidence type="ECO:0000256" key="1">
    <source>
        <dbReference type="SAM" id="MobiDB-lite"/>
    </source>
</evidence>
<name>A0ABD3V6P5_SINWO</name>
<feature type="region of interest" description="Disordered" evidence="1">
    <location>
        <begin position="28"/>
        <end position="145"/>
    </location>
</feature>
<sequence>MTLVLKRTWNIKTTIHLGKIILKNISKGRHCQNSTQPKRENANRKNSPENTPQTSETSGTIAIKQIMKDIQLKPTITHIRKEKPQEELPTAPPPEPNRTATTKAETRQYNVVKKDKGRDCKGSTNKRGKNSTTKLWKTKQQEETK</sequence>
<comment type="caution">
    <text evidence="2">The sequence shown here is derived from an EMBL/GenBank/DDBJ whole genome shotgun (WGS) entry which is preliminary data.</text>
</comment>
<feature type="compositionally biased region" description="Polar residues" evidence="1">
    <location>
        <begin position="48"/>
        <end position="60"/>
    </location>
</feature>
<keyword evidence="3" id="KW-1185">Reference proteome</keyword>
<gene>
    <name evidence="2" type="ORF">ACJMK2_011567</name>
</gene>
<feature type="compositionally biased region" description="Basic and acidic residues" evidence="1">
    <location>
        <begin position="37"/>
        <end position="47"/>
    </location>
</feature>